<gene>
    <name evidence="2" type="ORF">IQ266_11365</name>
</gene>
<dbReference type="Pfam" id="PF04214">
    <property type="entry name" value="DUF411"/>
    <property type="match status" value="1"/>
</dbReference>
<proteinExistence type="predicted"/>
<name>A0A928VL61_9CYAN</name>
<feature type="chain" id="PRO_5037417777" evidence="1">
    <location>
        <begin position="36"/>
        <end position="171"/>
    </location>
</feature>
<organism evidence="2 3">
    <name type="scientific">Romeriopsis navalis LEGE 11480</name>
    <dbReference type="NCBI Taxonomy" id="2777977"/>
    <lineage>
        <taxon>Bacteria</taxon>
        <taxon>Bacillati</taxon>
        <taxon>Cyanobacteriota</taxon>
        <taxon>Cyanophyceae</taxon>
        <taxon>Leptolyngbyales</taxon>
        <taxon>Leptolyngbyaceae</taxon>
        <taxon>Romeriopsis</taxon>
        <taxon>Romeriopsis navalis</taxon>
    </lineage>
</organism>
<dbReference type="InterPro" id="IPR007332">
    <property type="entry name" value="DUF411"/>
</dbReference>
<sequence>MNRLNFQFPHHWLRRVVIITCLSLISLCITPNSIAATINPTDQPTPSIVSYRSPTCGCCEEWVKRMQTAGFAVEDHITEDIDRVKARYGVPTNLTSCHTAIANGYVIEGHVPPADIQRLMQTAPPAVMGLAAPGMPSGSPGMESEDTPPQSYNVYSFTQTGELAIFQAHPA</sequence>
<accession>A0A928VL61</accession>
<keyword evidence="1" id="KW-0732">Signal</keyword>
<dbReference type="AlphaFoldDB" id="A0A928VL61"/>
<dbReference type="EMBL" id="JADEXQ010000033">
    <property type="protein sequence ID" value="MBE9030330.1"/>
    <property type="molecule type" value="Genomic_DNA"/>
</dbReference>
<dbReference type="Proteomes" id="UP000625316">
    <property type="component" value="Unassembled WGS sequence"/>
</dbReference>
<evidence type="ECO:0000313" key="2">
    <source>
        <dbReference type="EMBL" id="MBE9030330.1"/>
    </source>
</evidence>
<evidence type="ECO:0000313" key="3">
    <source>
        <dbReference type="Proteomes" id="UP000625316"/>
    </source>
</evidence>
<protein>
    <submittedName>
        <fullName evidence="2">DUF411 domain-containing protein</fullName>
    </submittedName>
</protein>
<comment type="caution">
    <text evidence="2">The sequence shown here is derived from an EMBL/GenBank/DDBJ whole genome shotgun (WGS) entry which is preliminary data.</text>
</comment>
<dbReference type="RefSeq" id="WP_264325155.1">
    <property type="nucleotide sequence ID" value="NZ_JADEXQ010000033.1"/>
</dbReference>
<evidence type="ECO:0000256" key="1">
    <source>
        <dbReference type="SAM" id="SignalP"/>
    </source>
</evidence>
<reference evidence="2" key="1">
    <citation type="submission" date="2020-10" db="EMBL/GenBank/DDBJ databases">
        <authorList>
            <person name="Castelo-Branco R."/>
            <person name="Eusebio N."/>
            <person name="Adriana R."/>
            <person name="Vieira A."/>
            <person name="Brugerolle De Fraissinette N."/>
            <person name="Rezende De Castro R."/>
            <person name="Schneider M.P."/>
            <person name="Vasconcelos V."/>
            <person name="Leao P.N."/>
        </authorList>
    </citation>
    <scope>NUCLEOTIDE SEQUENCE</scope>
    <source>
        <strain evidence="2">LEGE 11480</strain>
    </source>
</reference>
<keyword evidence="3" id="KW-1185">Reference proteome</keyword>
<feature type="signal peptide" evidence="1">
    <location>
        <begin position="1"/>
        <end position="35"/>
    </location>
</feature>